<organism evidence="6 12">
    <name type="scientific">Phytophthora fragariae</name>
    <dbReference type="NCBI Taxonomy" id="53985"/>
    <lineage>
        <taxon>Eukaryota</taxon>
        <taxon>Sar</taxon>
        <taxon>Stramenopiles</taxon>
        <taxon>Oomycota</taxon>
        <taxon>Peronosporomycetes</taxon>
        <taxon>Peronosporales</taxon>
        <taxon>Peronosporaceae</taxon>
        <taxon>Phytophthora</taxon>
    </lineage>
</organism>
<evidence type="ECO:0000313" key="16">
    <source>
        <dbReference type="Proteomes" id="UP000441208"/>
    </source>
</evidence>
<evidence type="ECO:0000313" key="5">
    <source>
        <dbReference type="EMBL" id="KAE9058532.1"/>
    </source>
</evidence>
<evidence type="ECO:0000313" key="2">
    <source>
        <dbReference type="EMBL" id="KAE8956438.1"/>
    </source>
</evidence>
<evidence type="ECO:0000313" key="3">
    <source>
        <dbReference type="EMBL" id="KAE9056211.1"/>
    </source>
</evidence>
<name>A0A6A3V2N8_9STRA</name>
<reference evidence="11 12" key="1">
    <citation type="submission" date="2018-08" db="EMBL/GenBank/DDBJ databases">
        <title>Genomic investigation of the strawberry pathogen Phytophthora fragariae indicates pathogenicity is determined by transcriptional variation in three key races.</title>
        <authorList>
            <person name="Adams T.M."/>
            <person name="Armitage A.D."/>
            <person name="Sobczyk M.K."/>
            <person name="Bates H.J."/>
            <person name="Dunwell J.M."/>
            <person name="Nellist C.F."/>
            <person name="Harrison R.J."/>
        </authorList>
    </citation>
    <scope>NUCLEOTIDE SEQUENCE [LARGE SCALE GENOMIC DNA]</scope>
    <source>
        <strain evidence="9 13">A4</strain>
        <strain evidence="8 14">BC-1</strain>
        <strain evidence="7 18">BC-23</strain>
        <strain evidence="6 12">NOV-27</strain>
        <strain evidence="5 15">NOV-5</strain>
        <strain evidence="4 16">NOV-71</strain>
        <strain evidence="10 19">NOV-77</strain>
        <strain evidence="1 11">NOV-9</strain>
        <strain evidence="3 20">ONT-3</strain>
        <strain evidence="2 17">SCRP245</strain>
    </source>
</reference>
<dbReference type="EMBL" id="QXGD01007057">
    <property type="protein sequence ID" value="KAE9161638.1"/>
    <property type="molecule type" value="Genomic_DNA"/>
</dbReference>
<dbReference type="Proteomes" id="UP000486351">
    <property type="component" value="Unassembled WGS sequence"/>
</dbReference>
<dbReference type="EMBL" id="QXFW01007806">
    <property type="protein sequence ID" value="KAE8956438.1"/>
    <property type="molecule type" value="Genomic_DNA"/>
</dbReference>
<dbReference type="EMBL" id="QXGB01007547">
    <property type="protein sequence ID" value="KAE9158990.1"/>
    <property type="molecule type" value="Genomic_DNA"/>
</dbReference>
<evidence type="ECO:0000313" key="7">
    <source>
        <dbReference type="EMBL" id="KAE9159412.1"/>
    </source>
</evidence>
<dbReference type="Proteomes" id="UP000476176">
    <property type="component" value="Unassembled WGS sequence"/>
</dbReference>
<proteinExistence type="predicted"/>
<protein>
    <submittedName>
        <fullName evidence="6">Uncharacterized protein</fullName>
    </submittedName>
</protein>
<evidence type="ECO:0000313" key="10">
    <source>
        <dbReference type="EMBL" id="KAE9264102.1"/>
    </source>
</evidence>
<evidence type="ECO:0000313" key="15">
    <source>
        <dbReference type="Proteomes" id="UP000440732"/>
    </source>
</evidence>
<gene>
    <name evidence="9" type="ORF">PF001_g32071</name>
    <name evidence="8" type="ORF">PF002_g32325</name>
    <name evidence="7" type="ORF">PF004_g31551</name>
    <name evidence="6" type="ORF">PF005_g32219</name>
    <name evidence="5" type="ORF">PF006_g32125</name>
    <name evidence="4" type="ORF">PF007_g31486</name>
    <name evidence="10" type="ORF">PF008_g32194</name>
    <name evidence="1" type="ORF">PF009_g32213</name>
    <name evidence="3" type="ORF">PF010_g31851</name>
    <name evidence="2" type="ORF">PF011_g31478</name>
</gene>
<dbReference type="Proteomes" id="UP000488956">
    <property type="component" value="Unassembled WGS sequence"/>
</dbReference>
<comment type="caution">
    <text evidence="6">The sequence shown here is derived from an EMBL/GenBank/DDBJ whole genome shotgun (WGS) entry which is preliminary data.</text>
</comment>
<dbReference type="Proteomes" id="UP000437068">
    <property type="component" value="Unassembled WGS sequence"/>
</dbReference>
<sequence length="61" mass="6428">MLAGTGLSSVIAAVAFARYADAHGHLNQPLPTFQDGASHVNWVTEIDNYWDIGSGGDQVGK</sequence>
<dbReference type="Proteomes" id="UP000460718">
    <property type="component" value="Unassembled WGS sequence"/>
</dbReference>
<evidence type="ECO:0000313" key="13">
    <source>
        <dbReference type="Proteomes" id="UP000437068"/>
    </source>
</evidence>
<evidence type="ECO:0000313" key="4">
    <source>
        <dbReference type="EMBL" id="KAE9057920.1"/>
    </source>
</evidence>
<evidence type="ECO:0000313" key="18">
    <source>
        <dbReference type="Proteomes" id="UP000476176"/>
    </source>
</evidence>
<evidence type="ECO:0000313" key="9">
    <source>
        <dbReference type="EMBL" id="KAE9262403.1"/>
    </source>
</evidence>
<dbReference type="Proteomes" id="UP000441208">
    <property type="component" value="Unassembled WGS sequence"/>
</dbReference>
<dbReference type="EMBL" id="QXFX01007947">
    <property type="protein sequence ID" value="KAE9056211.1"/>
    <property type="molecule type" value="Genomic_DNA"/>
</dbReference>
<evidence type="ECO:0000313" key="20">
    <source>
        <dbReference type="Proteomes" id="UP000488956"/>
    </source>
</evidence>
<dbReference type="Proteomes" id="UP000440367">
    <property type="component" value="Unassembled WGS sequence"/>
</dbReference>
<accession>A0A6A3V2N8</accession>
<evidence type="ECO:0000313" key="6">
    <source>
        <dbReference type="EMBL" id="KAE9158990.1"/>
    </source>
</evidence>
<dbReference type="EMBL" id="QXGF01007179">
    <property type="protein sequence ID" value="KAE8917465.1"/>
    <property type="molecule type" value="Genomic_DNA"/>
</dbReference>
<dbReference type="EMBL" id="QXFZ01006843">
    <property type="protein sequence ID" value="KAE9057920.1"/>
    <property type="molecule type" value="Genomic_DNA"/>
</dbReference>
<dbReference type="EMBL" id="QXGA01008212">
    <property type="protein sequence ID" value="KAE9058532.1"/>
    <property type="molecule type" value="Genomic_DNA"/>
</dbReference>
<dbReference type="EMBL" id="QXGC01008027">
    <property type="protein sequence ID" value="KAE9159412.1"/>
    <property type="molecule type" value="Genomic_DNA"/>
</dbReference>
<evidence type="ECO:0000313" key="1">
    <source>
        <dbReference type="EMBL" id="KAE8917465.1"/>
    </source>
</evidence>
<dbReference type="Proteomes" id="UP000433483">
    <property type="component" value="Unassembled WGS sequence"/>
</dbReference>
<evidence type="ECO:0000313" key="8">
    <source>
        <dbReference type="EMBL" id="KAE9161638.1"/>
    </source>
</evidence>
<dbReference type="AlphaFoldDB" id="A0A6A3V2N8"/>
<dbReference type="Proteomes" id="UP000440732">
    <property type="component" value="Unassembled WGS sequence"/>
</dbReference>
<evidence type="ECO:0000313" key="14">
    <source>
        <dbReference type="Proteomes" id="UP000440367"/>
    </source>
</evidence>
<dbReference type="EMBL" id="QXGE01008103">
    <property type="protein sequence ID" value="KAE9262403.1"/>
    <property type="molecule type" value="Genomic_DNA"/>
</dbReference>
<evidence type="ECO:0000313" key="12">
    <source>
        <dbReference type="Proteomes" id="UP000433483"/>
    </source>
</evidence>
<keyword evidence="12" id="KW-1185">Reference proteome</keyword>
<dbReference type="OrthoDB" id="124137at2759"/>
<dbReference type="Proteomes" id="UP000429523">
    <property type="component" value="Unassembled WGS sequence"/>
</dbReference>
<evidence type="ECO:0000313" key="17">
    <source>
        <dbReference type="Proteomes" id="UP000460718"/>
    </source>
</evidence>
<evidence type="ECO:0000313" key="11">
    <source>
        <dbReference type="Proteomes" id="UP000429523"/>
    </source>
</evidence>
<evidence type="ECO:0000313" key="19">
    <source>
        <dbReference type="Proteomes" id="UP000486351"/>
    </source>
</evidence>
<dbReference type="EMBL" id="QXFY01008474">
    <property type="protein sequence ID" value="KAE9264102.1"/>
    <property type="molecule type" value="Genomic_DNA"/>
</dbReference>